<keyword evidence="5" id="KW-1133">Transmembrane helix</keyword>
<feature type="chain" id="PRO_5029661763" description="Protein sleepless" evidence="9">
    <location>
        <begin position="31"/>
        <end position="171"/>
    </location>
</feature>
<protein>
    <recommendedName>
        <fullName evidence="12">Protein sleepless</fullName>
    </recommendedName>
</protein>
<accession>A0A7M7GDT0</accession>
<dbReference type="GO" id="GO:0032222">
    <property type="term" value="P:regulation of synaptic transmission, cholinergic"/>
    <property type="evidence" value="ECO:0007669"/>
    <property type="project" value="InterPro"/>
</dbReference>
<keyword evidence="8" id="KW-0449">Lipoprotein</keyword>
<dbReference type="InParanoid" id="A0A7M7GDT0"/>
<evidence type="ECO:0000313" key="11">
    <source>
        <dbReference type="Proteomes" id="UP000002358"/>
    </source>
</evidence>
<proteinExistence type="predicted"/>
<dbReference type="KEGG" id="nvi:100680422"/>
<dbReference type="Proteomes" id="UP000002358">
    <property type="component" value="Chromosome 3"/>
</dbReference>
<evidence type="ECO:0000256" key="5">
    <source>
        <dbReference type="ARBA" id="ARBA00022989"/>
    </source>
</evidence>
<name>A0A7M7GDT0_NASVI</name>
<evidence type="ECO:0000256" key="8">
    <source>
        <dbReference type="ARBA" id="ARBA00023288"/>
    </source>
</evidence>
<dbReference type="GO" id="GO:0030431">
    <property type="term" value="P:sleep"/>
    <property type="evidence" value="ECO:0007669"/>
    <property type="project" value="InterPro"/>
</dbReference>
<keyword evidence="6" id="KW-0472">Membrane</keyword>
<evidence type="ECO:0000256" key="2">
    <source>
        <dbReference type="ARBA" id="ARBA00022622"/>
    </source>
</evidence>
<dbReference type="OrthoDB" id="6329445at2759"/>
<dbReference type="EnsemblMetazoa" id="XM_003425987">
    <property type="protein sequence ID" value="XP_003426035"/>
    <property type="gene ID" value="LOC100680422"/>
</dbReference>
<dbReference type="InterPro" id="IPR050975">
    <property type="entry name" value="Sleep_regulator"/>
</dbReference>
<keyword evidence="4 9" id="KW-0732">Signal</keyword>
<dbReference type="InterPro" id="IPR031424">
    <property type="entry name" value="QVR-like"/>
</dbReference>
<keyword evidence="3" id="KW-0812">Transmembrane</keyword>
<evidence type="ECO:0000256" key="3">
    <source>
        <dbReference type="ARBA" id="ARBA00022692"/>
    </source>
</evidence>
<evidence type="ECO:0000256" key="1">
    <source>
        <dbReference type="ARBA" id="ARBA00004589"/>
    </source>
</evidence>
<evidence type="ECO:0000256" key="9">
    <source>
        <dbReference type="SAM" id="SignalP"/>
    </source>
</evidence>
<dbReference type="Pfam" id="PF17064">
    <property type="entry name" value="QVR"/>
    <property type="match status" value="1"/>
</dbReference>
<keyword evidence="11" id="KW-1185">Reference proteome</keyword>
<dbReference type="PANTHER" id="PTHR33562:SF29">
    <property type="entry name" value="PROTEIN SLEEPLESS"/>
    <property type="match status" value="1"/>
</dbReference>
<evidence type="ECO:0000313" key="10">
    <source>
        <dbReference type="EnsemblMetazoa" id="XP_003426035"/>
    </source>
</evidence>
<comment type="subcellular location">
    <subcellularLocation>
        <location evidence="1">Membrane</location>
        <topology evidence="1">Lipid-anchor</topology>
        <topology evidence="1">GPI-anchor</topology>
    </subcellularLocation>
</comment>
<feature type="signal peptide" evidence="9">
    <location>
        <begin position="1"/>
        <end position="30"/>
    </location>
</feature>
<dbReference type="RefSeq" id="XP_003426035.2">
    <property type="nucleotide sequence ID" value="XM_003425987.5"/>
</dbReference>
<dbReference type="PANTHER" id="PTHR33562">
    <property type="entry name" value="ATILLA, ISOFORM B-RELATED-RELATED"/>
    <property type="match status" value="1"/>
</dbReference>
<dbReference type="GeneID" id="100680422"/>
<reference evidence="10" key="1">
    <citation type="submission" date="2021-01" db="UniProtKB">
        <authorList>
            <consortium name="EnsemblMetazoa"/>
        </authorList>
    </citation>
    <scope>IDENTIFICATION</scope>
</reference>
<evidence type="ECO:0000256" key="6">
    <source>
        <dbReference type="ARBA" id="ARBA00023136"/>
    </source>
</evidence>
<dbReference type="AlphaFoldDB" id="A0A7M7GDT0"/>
<keyword evidence="7" id="KW-0325">Glycoprotein</keyword>
<organism evidence="10 11">
    <name type="scientific">Nasonia vitripennis</name>
    <name type="common">Parasitic wasp</name>
    <dbReference type="NCBI Taxonomy" id="7425"/>
    <lineage>
        <taxon>Eukaryota</taxon>
        <taxon>Metazoa</taxon>
        <taxon>Ecdysozoa</taxon>
        <taxon>Arthropoda</taxon>
        <taxon>Hexapoda</taxon>
        <taxon>Insecta</taxon>
        <taxon>Pterygota</taxon>
        <taxon>Neoptera</taxon>
        <taxon>Endopterygota</taxon>
        <taxon>Hymenoptera</taxon>
        <taxon>Apocrita</taxon>
        <taxon>Proctotrupomorpha</taxon>
        <taxon>Chalcidoidea</taxon>
        <taxon>Pteromalidae</taxon>
        <taxon>Pteromalinae</taxon>
        <taxon>Nasonia</taxon>
    </lineage>
</organism>
<evidence type="ECO:0000256" key="4">
    <source>
        <dbReference type="ARBA" id="ARBA00022729"/>
    </source>
</evidence>
<sequence length="171" mass="19482">MMKSSGIQRPTMLLLAALTCVLTFLPAAEAMICYRCTVLPRQYVGEKDQPCSKFDGSERFYQDCPTSTFCMKRIIHYRLTNGTTVTTAERDCAFQKDVVQAYNWKERRWHPEERIDKEAYGEGCFKGEDRGTPNGPSEYCFCSRNYCNSASSAKLCGSLVILAFLLMKLCR</sequence>
<evidence type="ECO:0008006" key="12">
    <source>
        <dbReference type="Google" id="ProtNLM"/>
    </source>
</evidence>
<keyword evidence="2" id="KW-0336">GPI-anchor</keyword>
<dbReference type="GO" id="GO:0098552">
    <property type="term" value="C:side of membrane"/>
    <property type="evidence" value="ECO:0007669"/>
    <property type="project" value="UniProtKB-KW"/>
</dbReference>
<evidence type="ECO:0000256" key="7">
    <source>
        <dbReference type="ARBA" id="ARBA00023180"/>
    </source>
</evidence>